<evidence type="ECO:0000313" key="1">
    <source>
        <dbReference type="EMBL" id="APG06162.1"/>
    </source>
</evidence>
<dbReference type="EMBL" id="CP017480">
    <property type="protein sequence ID" value="APG06162.1"/>
    <property type="molecule type" value="Genomic_DNA"/>
</dbReference>
<dbReference type="AlphaFoldDB" id="A0A0G9H4U1"/>
<dbReference type="Proteomes" id="UP000182987">
    <property type="component" value="Chromosome"/>
</dbReference>
<sequence>MFVRALAFAVLLLPSLAYASAIQDLASSQLDKLQTVCHPIPSQPLKYLTELKGIEAPEDWRVYMAFDVQVQWTEFTHEPACKTAMLENAAQGAAFFLKNEPSTSNWINMARGSEAQALLILAVTSDPAMKSERLTRADALIAEYIANEAHAKDPKNVARGMGYYFPAHWYLTAAKAAVEPADVDAMLAKALQTARAGIEKATDKSEVMEPYGIALGEIAKRAPKGSPEWRKAIEESIGAFEANRATDPLAPYNIAIDRILLGDLPAAHKELQGLADAGRIDDQICMGLMTDPDLTPLRDAEMPWFRQLVVDRCQPTIQRLRSRTAHP</sequence>
<dbReference type="KEGG" id="lrz:BJI69_21140"/>
<protein>
    <submittedName>
        <fullName evidence="1">Uncharacterized protein</fullName>
    </submittedName>
</protein>
<name>A0A0G9H4U1_9GAMM</name>
<organism evidence="1 2">
    <name type="scientific">Luteibacter rhizovicinus DSM 16549</name>
    <dbReference type="NCBI Taxonomy" id="1440763"/>
    <lineage>
        <taxon>Bacteria</taxon>
        <taxon>Pseudomonadati</taxon>
        <taxon>Pseudomonadota</taxon>
        <taxon>Gammaproteobacteria</taxon>
        <taxon>Lysobacterales</taxon>
        <taxon>Rhodanobacteraceae</taxon>
        <taxon>Luteibacter</taxon>
    </lineage>
</organism>
<keyword evidence="2" id="KW-1185">Reference proteome</keyword>
<accession>A0A0G9H4U1</accession>
<proteinExistence type="predicted"/>
<gene>
    <name evidence="1" type="ORF">BJI69_21140</name>
</gene>
<evidence type="ECO:0000313" key="2">
    <source>
        <dbReference type="Proteomes" id="UP000182987"/>
    </source>
</evidence>
<dbReference type="STRING" id="1440763.BJI69_21140"/>
<reference evidence="2" key="1">
    <citation type="submission" date="2016-09" db="EMBL/GenBank/DDBJ databases">
        <authorList>
            <person name="Lysoe E."/>
        </authorList>
    </citation>
    <scope>NUCLEOTIDE SEQUENCE [LARGE SCALE GENOMIC DNA]</scope>
    <source>
        <strain evidence="2">LJ96T</strain>
    </source>
</reference>
<dbReference type="RefSeq" id="WP_046969107.1">
    <property type="nucleotide sequence ID" value="NZ_CP017480.1"/>
</dbReference>
<dbReference type="PATRIC" id="fig|1440763.5.peg.3696"/>